<proteinExistence type="predicted"/>
<dbReference type="InterPro" id="IPR000182">
    <property type="entry name" value="GNAT_dom"/>
</dbReference>
<evidence type="ECO:0000256" key="2">
    <source>
        <dbReference type="ARBA" id="ARBA00023315"/>
    </source>
</evidence>
<dbReference type="EMBL" id="JACSQN010000011">
    <property type="protein sequence ID" value="MBD7985498.1"/>
    <property type="molecule type" value="Genomic_DNA"/>
</dbReference>
<dbReference type="InterPro" id="IPR016181">
    <property type="entry name" value="Acyl_CoA_acyltransferase"/>
</dbReference>
<dbReference type="InterPro" id="IPR050680">
    <property type="entry name" value="YpeA/RimI_acetyltransf"/>
</dbReference>
<dbReference type="Proteomes" id="UP000626786">
    <property type="component" value="Unassembled WGS sequence"/>
</dbReference>
<evidence type="ECO:0000259" key="3">
    <source>
        <dbReference type="PROSITE" id="PS51186"/>
    </source>
</evidence>
<keyword evidence="2" id="KW-0012">Acyltransferase</keyword>
<evidence type="ECO:0000256" key="1">
    <source>
        <dbReference type="ARBA" id="ARBA00022679"/>
    </source>
</evidence>
<name>A0ABR8UCQ5_9BACL</name>
<dbReference type="Pfam" id="PF00583">
    <property type="entry name" value="Acetyltransf_1"/>
    <property type="match status" value="1"/>
</dbReference>
<comment type="caution">
    <text evidence="4">The sequence shown here is derived from an EMBL/GenBank/DDBJ whole genome shotgun (WGS) entry which is preliminary data.</text>
</comment>
<dbReference type="SUPFAM" id="SSF55729">
    <property type="entry name" value="Acyl-CoA N-acyltransferases (Nat)"/>
    <property type="match status" value="1"/>
</dbReference>
<keyword evidence="1" id="KW-0808">Transferase</keyword>
<evidence type="ECO:0000313" key="5">
    <source>
        <dbReference type="Proteomes" id="UP000626786"/>
    </source>
</evidence>
<dbReference type="PANTHER" id="PTHR43420:SF44">
    <property type="entry name" value="ACETYLTRANSFERASE YPEA"/>
    <property type="match status" value="1"/>
</dbReference>
<dbReference type="PROSITE" id="PS51186">
    <property type="entry name" value="GNAT"/>
    <property type="match status" value="1"/>
</dbReference>
<evidence type="ECO:0000313" key="4">
    <source>
        <dbReference type="EMBL" id="MBD7985498.1"/>
    </source>
</evidence>
<dbReference type="PANTHER" id="PTHR43420">
    <property type="entry name" value="ACETYLTRANSFERASE"/>
    <property type="match status" value="1"/>
</dbReference>
<accession>A0ABR8UCQ5</accession>
<dbReference type="Gene3D" id="3.40.630.30">
    <property type="match status" value="1"/>
</dbReference>
<keyword evidence="5" id="KW-1185">Reference proteome</keyword>
<dbReference type="RefSeq" id="WP_191695316.1">
    <property type="nucleotide sequence ID" value="NZ_JACSQN010000011.1"/>
</dbReference>
<reference evidence="4 5" key="1">
    <citation type="submission" date="2020-08" db="EMBL/GenBank/DDBJ databases">
        <title>A Genomic Blueprint of the Chicken Gut Microbiome.</title>
        <authorList>
            <person name="Gilroy R."/>
            <person name="Ravi A."/>
            <person name="Getino M."/>
            <person name="Pursley I."/>
            <person name="Horton D.L."/>
            <person name="Alikhan N.-F."/>
            <person name="Baker D."/>
            <person name="Gharbi K."/>
            <person name="Hall N."/>
            <person name="Watson M."/>
            <person name="Adriaenssens E.M."/>
            <person name="Foster-Nyarko E."/>
            <person name="Jarju S."/>
            <person name="Secka A."/>
            <person name="Antonio M."/>
            <person name="Oren A."/>
            <person name="Chaudhuri R."/>
            <person name="La Ragione R.M."/>
            <person name="Hildebrand F."/>
            <person name="Pallen M.J."/>
        </authorList>
    </citation>
    <scope>NUCLEOTIDE SEQUENCE [LARGE SCALE GENOMIC DNA]</scope>
    <source>
        <strain evidence="4 5">Sa2YVA2</strain>
    </source>
</reference>
<dbReference type="CDD" id="cd04301">
    <property type="entry name" value="NAT_SF"/>
    <property type="match status" value="1"/>
</dbReference>
<sequence length="165" mass="18681">MMIRLLNSLDAENYLNLRLEALQNNPEAFASSYEEEKDQAVEKYESRFKSEDSFTYGAFEKGELIGVITLVKEKLIKLSHRANIVAMYVSPEKRGLGIGKALVKEAVNKAKELNGVEQVYLTVVTTNMTAKKLYSSMGFVILGTEKRALKIDHAYFDEDLMVLFL</sequence>
<protein>
    <submittedName>
        <fullName evidence="4">GNAT family N-acetyltransferase</fullName>
    </submittedName>
</protein>
<feature type="domain" description="N-acetyltransferase" evidence="3">
    <location>
        <begin position="1"/>
        <end position="165"/>
    </location>
</feature>
<gene>
    <name evidence="4" type="ORF">H9649_12935</name>
</gene>
<organism evidence="4 5">
    <name type="scientific">Sporosarcina quadrami</name>
    <dbReference type="NCBI Taxonomy" id="2762234"/>
    <lineage>
        <taxon>Bacteria</taxon>
        <taxon>Bacillati</taxon>
        <taxon>Bacillota</taxon>
        <taxon>Bacilli</taxon>
        <taxon>Bacillales</taxon>
        <taxon>Caryophanaceae</taxon>
        <taxon>Sporosarcina</taxon>
    </lineage>
</organism>